<dbReference type="AlphaFoldDB" id="A0A0G3BWG0"/>
<gene>
    <name evidence="2" type="ORF">AAW51_5045</name>
</gene>
<evidence type="ECO:0000256" key="1">
    <source>
        <dbReference type="SAM" id="MobiDB-lite"/>
    </source>
</evidence>
<evidence type="ECO:0000313" key="2">
    <source>
        <dbReference type="EMBL" id="AKJ31736.1"/>
    </source>
</evidence>
<feature type="compositionally biased region" description="Basic and acidic residues" evidence="1">
    <location>
        <begin position="17"/>
        <end position="33"/>
    </location>
</feature>
<reference evidence="2 3" key="1">
    <citation type="submission" date="2015-05" db="EMBL/GenBank/DDBJ databases">
        <authorList>
            <person name="Tang B."/>
            <person name="Yu Y."/>
        </authorList>
    </citation>
    <scope>NUCLEOTIDE SEQUENCE [LARGE SCALE GENOMIC DNA]</scope>
    <source>
        <strain evidence="2 3">DSM 7029</strain>
    </source>
</reference>
<dbReference type="KEGG" id="pbh:AAW51_5045"/>
<proteinExistence type="predicted"/>
<name>A0A0G3BWG0_9BURK</name>
<keyword evidence="3" id="KW-1185">Reference proteome</keyword>
<feature type="region of interest" description="Disordered" evidence="1">
    <location>
        <begin position="1"/>
        <end position="59"/>
    </location>
</feature>
<dbReference type="EMBL" id="CP011371">
    <property type="protein sequence ID" value="AKJ31736.1"/>
    <property type="molecule type" value="Genomic_DNA"/>
</dbReference>
<sequence length="59" mass="6070">MSSPTKHRASNTNSGHTRNDESSHARKLSDTEHGMAATGRKSGGEGKKAPAPVAAKRGG</sequence>
<organism evidence="2 3">
    <name type="scientific">Caldimonas brevitalea</name>
    <dbReference type="NCBI Taxonomy" id="413882"/>
    <lineage>
        <taxon>Bacteria</taxon>
        <taxon>Pseudomonadati</taxon>
        <taxon>Pseudomonadota</taxon>
        <taxon>Betaproteobacteria</taxon>
        <taxon>Burkholderiales</taxon>
        <taxon>Sphaerotilaceae</taxon>
        <taxon>Caldimonas</taxon>
    </lineage>
</organism>
<dbReference type="Proteomes" id="UP000035352">
    <property type="component" value="Chromosome"/>
</dbReference>
<protein>
    <submittedName>
        <fullName evidence="2">Uncharacterized protein</fullName>
    </submittedName>
</protein>
<evidence type="ECO:0000313" key="3">
    <source>
        <dbReference type="Proteomes" id="UP000035352"/>
    </source>
</evidence>
<accession>A0A0G3BWG0</accession>